<feature type="domain" description="N-acetyltransferase" evidence="3">
    <location>
        <begin position="10"/>
        <end position="146"/>
    </location>
</feature>
<accession>A0A4S4FWW0</accession>
<evidence type="ECO:0000259" key="3">
    <source>
        <dbReference type="PROSITE" id="PS51186"/>
    </source>
</evidence>
<dbReference type="SUPFAM" id="SSF55729">
    <property type="entry name" value="Acyl-CoA N-acyltransferases (Nat)"/>
    <property type="match status" value="1"/>
</dbReference>
<evidence type="ECO:0000313" key="5">
    <source>
        <dbReference type="Proteomes" id="UP000307380"/>
    </source>
</evidence>
<dbReference type="InterPro" id="IPR016181">
    <property type="entry name" value="Acyl_CoA_acyltransferase"/>
</dbReference>
<dbReference type="InterPro" id="IPR050832">
    <property type="entry name" value="Bact_Acetyltransf"/>
</dbReference>
<dbReference type="RefSeq" id="WP_136424243.1">
    <property type="nucleotide sequence ID" value="NZ_SSSN01000005.1"/>
</dbReference>
<organism evidence="4 5">
    <name type="scientific">Orlajensenia flava</name>
    <dbReference type="NCBI Taxonomy" id="2565934"/>
    <lineage>
        <taxon>Bacteria</taxon>
        <taxon>Bacillati</taxon>
        <taxon>Actinomycetota</taxon>
        <taxon>Actinomycetes</taxon>
        <taxon>Micrococcales</taxon>
        <taxon>Microbacteriaceae</taxon>
        <taxon>Orlajensenia</taxon>
    </lineage>
</organism>
<dbReference type="CDD" id="cd04301">
    <property type="entry name" value="NAT_SF"/>
    <property type="match status" value="1"/>
</dbReference>
<dbReference type="PANTHER" id="PTHR43877:SF1">
    <property type="entry name" value="ACETYLTRANSFERASE"/>
    <property type="match status" value="1"/>
</dbReference>
<dbReference type="InterPro" id="IPR000182">
    <property type="entry name" value="GNAT_dom"/>
</dbReference>
<keyword evidence="1 4" id="KW-0808">Transferase</keyword>
<dbReference type="Gene3D" id="3.40.630.30">
    <property type="match status" value="1"/>
</dbReference>
<dbReference type="PROSITE" id="PS51186">
    <property type="entry name" value="GNAT"/>
    <property type="match status" value="1"/>
</dbReference>
<name>A0A4S4FWW0_9MICO</name>
<dbReference type="Proteomes" id="UP000307380">
    <property type="component" value="Unassembled WGS sequence"/>
</dbReference>
<evidence type="ECO:0000256" key="2">
    <source>
        <dbReference type="ARBA" id="ARBA00023315"/>
    </source>
</evidence>
<sequence length="146" mass="16691">MRQYGRVDELLFRTGRADDADVLLRFWSIAAENSGRPTDTREAVERLLDRDAEALIVAERDGRVVGTVIAGFDGWRYHLYRLAVDPGERRRGIGRALLERAEKRLVRWGATRLDAMVLADNSLGQAIWATSGFSPQPEWRRWVKPL</sequence>
<dbReference type="GO" id="GO:0016747">
    <property type="term" value="F:acyltransferase activity, transferring groups other than amino-acyl groups"/>
    <property type="evidence" value="ECO:0007669"/>
    <property type="project" value="InterPro"/>
</dbReference>
<dbReference type="EMBL" id="SSSN01000005">
    <property type="protein sequence ID" value="THG34445.1"/>
    <property type="molecule type" value="Genomic_DNA"/>
</dbReference>
<keyword evidence="5" id="KW-1185">Reference proteome</keyword>
<evidence type="ECO:0000256" key="1">
    <source>
        <dbReference type="ARBA" id="ARBA00022679"/>
    </source>
</evidence>
<keyword evidence="2" id="KW-0012">Acyltransferase</keyword>
<comment type="caution">
    <text evidence="4">The sequence shown here is derived from an EMBL/GenBank/DDBJ whole genome shotgun (WGS) entry which is preliminary data.</text>
</comment>
<dbReference type="PANTHER" id="PTHR43877">
    <property type="entry name" value="AMINOALKYLPHOSPHONATE N-ACETYLTRANSFERASE-RELATED-RELATED"/>
    <property type="match status" value="1"/>
</dbReference>
<evidence type="ECO:0000313" key="4">
    <source>
        <dbReference type="EMBL" id="THG34445.1"/>
    </source>
</evidence>
<dbReference type="AlphaFoldDB" id="A0A4S4FWW0"/>
<dbReference type="Pfam" id="PF00583">
    <property type="entry name" value="Acetyltransf_1"/>
    <property type="match status" value="1"/>
</dbReference>
<proteinExistence type="predicted"/>
<reference evidence="4 5" key="1">
    <citation type="submission" date="2019-04" db="EMBL/GenBank/DDBJ databases">
        <authorList>
            <person name="Jiang L."/>
        </authorList>
    </citation>
    <scope>NUCLEOTIDE SEQUENCE [LARGE SCALE GENOMIC DNA]</scope>
    <source>
        <strain evidence="4 5">YIM 131861</strain>
    </source>
</reference>
<gene>
    <name evidence="4" type="ORF">E6C70_09270</name>
</gene>
<dbReference type="OrthoDB" id="2639622at2"/>
<protein>
    <submittedName>
        <fullName evidence="4">GNAT family N-acetyltransferase</fullName>
    </submittedName>
</protein>